<evidence type="ECO:0000313" key="3">
    <source>
        <dbReference type="Proteomes" id="UP001496720"/>
    </source>
</evidence>
<dbReference type="EMBL" id="JBEOZY010000019">
    <property type="protein sequence ID" value="MER6166699.1"/>
    <property type="molecule type" value="Genomic_DNA"/>
</dbReference>
<evidence type="ECO:0000256" key="1">
    <source>
        <dbReference type="SAM" id="MobiDB-lite"/>
    </source>
</evidence>
<gene>
    <name evidence="2" type="ORF">ABT188_19390</name>
</gene>
<sequence length="132" mass="14835">MKISHPLGLLLPPCDLFPLLLLLGFQQTEHRRHQPPRRANEPTVRDEFKDKDSPRRRIQALKLDLFEDLVTAVQKGRHAAAMAEVFGAMPAMVPLREGDLGHNLGVRELAEFNAGYRAQLTALKEALPRLLG</sequence>
<name>A0ABV1SZ33_9ACTN</name>
<feature type="compositionally biased region" description="Basic and acidic residues" evidence="1">
    <location>
        <begin position="38"/>
        <end position="53"/>
    </location>
</feature>
<organism evidence="2 3">
    <name type="scientific">Streptomyces violaceorubidus</name>
    <dbReference type="NCBI Taxonomy" id="284042"/>
    <lineage>
        <taxon>Bacteria</taxon>
        <taxon>Bacillati</taxon>
        <taxon>Actinomycetota</taxon>
        <taxon>Actinomycetes</taxon>
        <taxon>Kitasatosporales</taxon>
        <taxon>Streptomycetaceae</taxon>
        <taxon>Streptomyces</taxon>
    </lineage>
</organism>
<keyword evidence="3" id="KW-1185">Reference proteome</keyword>
<evidence type="ECO:0000313" key="2">
    <source>
        <dbReference type="EMBL" id="MER6166699.1"/>
    </source>
</evidence>
<feature type="region of interest" description="Disordered" evidence="1">
    <location>
        <begin position="30"/>
        <end position="53"/>
    </location>
</feature>
<reference evidence="2 3" key="1">
    <citation type="submission" date="2024-06" db="EMBL/GenBank/DDBJ databases">
        <title>The Natural Products Discovery Center: Release of the First 8490 Sequenced Strains for Exploring Actinobacteria Biosynthetic Diversity.</title>
        <authorList>
            <person name="Kalkreuter E."/>
            <person name="Kautsar S.A."/>
            <person name="Yang D."/>
            <person name="Bader C.D."/>
            <person name="Teijaro C.N."/>
            <person name="Fluegel L."/>
            <person name="Davis C.M."/>
            <person name="Simpson J.R."/>
            <person name="Lauterbach L."/>
            <person name="Steele A.D."/>
            <person name="Gui C."/>
            <person name="Meng S."/>
            <person name="Li G."/>
            <person name="Viehrig K."/>
            <person name="Ye F."/>
            <person name="Su P."/>
            <person name="Kiefer A.F."/>
            <person name="Nichols A."/>
            <person name="Cepeda A.J."/>
            <person name="Yan W."/>
            <person name="Fan B."/>
            <person name="Jiang Y."/>
            <person name="Adhikari A."/>
            <person name="Zheng C.-J."/>
            <person name="Schuster L."/>
            <person name="Cowan T.M."/>
            <person name="Smanski M.J."/>
            <person name="Chevrette M.G."/>
            <person name="De Carvalho L.P.S."/>
            <person name="Shen B."/>
        </authorList>
    </citation>
    <scope>NUCLEOTIDE SEQUENCE [LARGE SCALE GENOMIC DNA]</scope>
    <source>
        <strain evidence="2 3">NPDC001615</strain>
    </source>
</reference>
<dbReference type="Proteomes" id="UP001496720">
    <property type="component" value="Unassembled WGS sequence"/>
</dbReference>
<protein>
    <submittedName>
        <fullName evidence="2">Uncharacterized protein</fullName>
    </submittedName>
</protein>
<comment type="caution">
    <text evidence="2">The sequence shown here is derived from an EMBL/GenBank/DDBJ whole genome shotgun (WGS) entry which is preliminary data.</text>
</comment>
<proteinExistence type="predicted"/>
<dbReference type="RefSeq" id="WP_352148292.1">
    <property type="nucleotide sequence ID" value="NZ_JBEOZY010000019.1"/>
</dbReference>
<accession>A0ABV1SZ33</accession>